<evidence type="ECO:0000313" key="10">
    <source>
        <dbReference type="EMBL" id="MBA0088821.1"/>
    </source>
</evidence>
<dbReference type="InterPro" id="IPR025857">
    <property type="entry name" value="MacB_PCD"/>
</dbReference>
<proteinExistence type="inferred from homology"/>
<feature type="non-terminal residue" evidence="10">
    <location>
        <position position="1"/>
    </location>
</feature>
<dbReference type="InterPro" id="IPR050250">
    <property type="entry name" value="Macrolide_Exporter_MacB"/>
</dbReference>
<feature type="transmembrane region" description="Helical" evidence="7">
    <location>
        <begin position="128"/>
        <end position="150"/>
    </location>
</feature>
<keyword evidence="11" id="KW-1185">Reference proteome</keyword>
<sequence>SISARLEQLYPEDDKGWGGTAIPLQQQEVSDVRVALLVLLGAVAFVLLIACANVANLVLAKTLARRREIAIRTALGASRLAILRHILSETVLLAVIGGGLGLLLATVGLNAVVKLFAKYLPPFADIRLDWQVLAFTLVIAVLAGILAGLIPSFRFSRVDVNEALKSGQSRGTSDSGGSKTRNSLIVSEVALSLVLLIGAGLMLRTLFGLHAVKTGFDANNVLTLSLAIGNNRFPTPAAEINFFNDVLQHVRAVPGVQAAGTIDALPLSGNGGSHQPFSVQGRPVLPMAEQPEVDVRLISSGYLRTMHVPILRGRDFAESDAAGRPGVALISEALARHYFPNEDPIGKHIDLYFFPGVPREIVGIVGDTKLDSLDETRPTDTIYVALAQMTVPRDGIWRSFGETLAIRTSFDPHSAISAVTAAVHEVGPDVPVTDVLSMDDVITQSIAPQRYTLSLLGAFAGVALLLAAVGIYGV</sequence>
<dbReference type="PANTHER" id="PTHR30572">
    <property type="entry name" value="MEMBRANE COMPONENT OF TRANSPORTER-RELATED"/>
    <property type="match status" value="1"/>
</dbReference>
<dbReference type="GO" id="GO:0022857">
    <property type="term" value="F:transmembrane transporter activity"/>
    <property type="evidence" value="ECO:0007669"/>
    <property type="project" value="TreeGrafter"/>
</dbReference>
<dbReference type="InterPro" id="IPR003838">
    <property type="entry name" value="ABC3_permease_C"/>
</dbReference>
<evidence type="ECO:0000256" key="2">
    <source>
        <dbReference type="ARBA" id="ARBA00022475"/>
    </source>
</evidence>
<feature type="transmembrane region" description="Helical" evidence="7">
    <location>
        <begin position="93"/>
        <end position="116"/>
    </location>
</feature>
<feature type="transmembrane region" description="Helical" evidence="7">
    <location>
        <begin position="184"/>
        <end position="203"/>
    </location>
</feature>
<dbReference type="GO" id="GO:0005886">
    <property type="term" value="C:plasma membrane"/>
    <property type="evidence" value="ECO:0007669"/>
    <property type="project" value="UniProtKB-SubCell"/>
</dbReference>
<name>A0A7V8NWR1_9BACT</name>
<feature type="transmembrane region" description="Helical" evidence="7">
    <location>
        <begin position="453"/>
        <end position="473"/>
    </location>
</feature>
<organism evidence="10 11">
    <name type="scientific">Candidatus Acidiferrum panamense</name>
    <dbReference type="NCBI Taxonomy" id="2741543"/>
    <lineage>
        <taxon>Bacteria</taxon>
        <taxon>Pseudomonadati</taxon>
        <taxon>Acidobacteriota</taxon>
        <taxon>Terriglobia</taxon>
        <taxon>Candidatus Acidiferrales</taxon>
        <taxon>Candidatus Acidiferrum</taxon>
    </lineage>
</organism>
<feature type="transmembrane region" description="Helical" evidence="7">
    <location>
        <begin position="34"/>
        <end position="57"/>
    </location>
</feature>
<evidence type="ECO:0000256" key="5">
    <source>
        <dbReference type="ARBA" id="ARBA00023136"/>
    </source>
</evidence>
<evidence type="ECO:0000259" key="8">
    <source>
        <dbReference type="Pfam" id="PF02687"/>
    </source>
</evidence>
<dbReference type="PANTHER" id="PTHR30572:SF4">
    <property type="entry name" value="ABC TRANSPORTER PERMEASE YTRF"/>
    <property type="match status" value="1"/>
</dbReference>
<evidence type="ECO:0000256" key="4">
    <source>
        <dbReference type="ARBA" id="ARBA00022989"/>
    </source>
</evidence>
<keyword evidence="2" id="KW-1003">Cell membrane</keyword>
<reference evidence="10" key="1">
    <citation type="submission" date="2020-06" db="EMBL/GenBank/DDBJ databases">
        <title>Legume-microbial interactions unlock mineral nutrients during tropical forest succession.</title>
        <authorList>
            <person name="Epihov D.Z."/>
        </authorList>
    </citation>
    <scope>NUCLEOTIDE SEQUENCE [LARGE SCALE GENOMIC DNA]</scope>
    <source>
        <strain evidence="10">Pan2503</strain>
    </source>
</reference>
<evidence type="ECO:0000259" key="9">
    <source>
        <dbReference type="Pfam" id="PF12704"/>
    </source>
</evidence>
<evidence type="ECO:0000313" key="11">
    <source>
        <dbReference type="Proteomes" id="UP000567293"/>
    </source>
</evidence>
<dbReference type="Proteomes" id="UP000567293">
    <property type="component" value="Unassembled WGS sequence"/>
</dbReference>
<evidence type="ECO:0000256" key="6">
    <source>
        <dbReference type="ARBA" id="ARBA00038076"/>
    </source>
</evidence>
<evidence type="ECO:0000256" key="7">
    <source>
        <dbReference type="SAM" id="Phobius"/>
    </source>
</evidence>
<accession>A0A7V8NWR1</accession>
<keyword evidence="5 7" id="KW-0472">Membrane</keyword>
<feature type="non-terminal residue" evidence="10">
    <location>
        <position position="474"/>
    </location>
</feature>
<evidence type="ECO:0000256" key="1">
    <source>
        <dbReference type="ARBA" id="ARBA00004651"/>
    </source>
</evidence>
<dbReference type="Pfam" id="PF02687">
    <property type="entry name" value="FtsX"/>
    <property type="match status" value="1"/>
</dbReference>
<comment type="caution">
    <text evidence="10">The sequence shown here is derived from an EMBL/GenBank/DDBJ whole genome shotgun (WGS) entry which is preliminary data.</text>
</comment>
<dbReference type="EMBL" id="JACDQQ010002695">
    <property type="protein sequence ID" value="MBA0088821.1"/>
    <property type="molecule type" value="Genomic_DNA"/>
</dbReference>
<protein>
    <submittedName>
        <fullName evidence="10">FtsX-like permease family protein</fullName>
    </submittedName>
</protein>
<feature type="domain" description="MacB-like periplasmic core" evidence="9">
    <location>
        <begin position="245"/>
        <end position="423"/>
    </location>
</feature>
<dbReference type="AlphaFoldDB" id="A0A7V8NWR1"/>
<dbReference type="Pfam" id="PF12704">
    <property type="entry name" value="MacB_PCD"/>
    <property type="match status" value="1"/>
</dbReference>
<keyword evidence="4 7" id="KW-1133">Transmembrane helix</keyword>
<feature type="domain" description="ABC3 transporter permease C-terminal" evidence="8">
    <location>
        <begin position="42"/>
        <end position="158"/>
    </location>
</feature>
<evidence type="ECO:0000256" key="3">
    <source>
        <dbReference type="ARBA" id="ARBA00022692"/>
    </source>
</evidence>
<comment type="subcellular location">
    <subcellularLocation>
        <location evidence="1">Cell membrane</location>
        <topology evidence="1">Multi-pass membrane protein</topology>
    </subcellularLocation>
</comment>
<comment type="similarity">
    <text evidence="6">Belongs to the ABC-4 integral membrane protein family.</text>
</comment>
<keyword evidence="3 7" id="KW-0812">Transmembrane</keyword>
<gene>
    <name evidence="10" type="ORF">HRJ53_27855</name>
</gene>